<dbReference type="GeneID" id="54478875"/>
<feature type="region of interest" description="Disordered" evidence="2">
    <location>
        <begin position="498"/>
        <end position="531"/>
    </location>
</feature>
<protein>
    <submittedName>
        <fullName evidence="4">Kinase-like domain-containing protein</fullName>
    </submittedName>
</protein>
<evidence type="ECO:0000256" key="1">
    <source>
        <dbReference type="PROSITE-ProRule" id="PRU10141"/>
    </source>
</evidence>
<organism evidence="4 5">
    <name type="scientific">Neohortaea acidophila</name>
    <dbReference type="NCBI Taxonomy" id="245834"/>
    <lineage>
        <taxon>Eukaryota</taxon>
        <taxon>Fungi</taxon>
        <taxon>Dikarya</taxon>
        <taxon>Ascomycota</taxon>
        <taxon>Pezizomycotina</taxon>
        <taxon>Dothideomycetes</taxon>
        <taxon>Dothideomycetidae</taxon>
        <taxon>Mycosphaerellales</taxon>
        <taxon>Teratosphaeriaceae</taxon>
        <taxon>Neohortaea</taxon>
    </lineage>
</organism>
<dbReference type="InterPro" id="IPR011009">
    <property type="entry name" value="Kinase-like_dom_sf"/>
</dbReference>
<dbReference type="PANTHER" id="PTHR44167:SF24">
    <property type="entry name" value="SERINE_THREONINE-PROTEIN KINASE CHK2"/>
    <property type="match status" value="1"/>
</dbReference>
<dbReference type="PROSITE" id="PS50011">
    <property type="entry name" value="PROTEIN_KINASE_DOM"/>
    <property type="match status" value="1"/>
</dbReference>
<dbReference type="InterPro" id="IPR000719">
    <property type="entry name" value="Prot_kinase_dom"/>
</dbReference>
<dbReference type="InterPro" id="IPR017441">
    <property type="entry name" value="Protein_kinase_ATP_BS"/>
</dbReference>
<evidence type="ECO:0000313" key="4">
    <source>
        <dbReference type="EMBL" id="KAF2479965.1"/>
    </source>
</evidence>
<feature type="domain" description="Protein kinase" evidence="3">
    <location>
        <begin position="250"/>
        <end position="472"/>
    </location>
</feature>
<evidence type="ECO:0000256" key="2">
    <source>
        <dbReference type="SAM" id="MobiDB-lite"/>
    </source>
</evidence>
<dbReference type="OrthoDB" id="4062651at2759"/>
<dbReference type="Proteomes" id="UP000799767">
    <property type="component" value="Unassembled WGS sequence"/>
</dbReference>
<dbReference type="GO" id="GO:0005634">
    <property type="term" value="C:nucleus"/>
    <property type="evidence" value="ECO:0007669"/>
    <property type="project" value="TreeGrafter"/>
</dbReference>
<dbReference type="GO" id="GO:0044773">
    <property type="term" value="P:mitotic DNA damage checkpoint signaling"/>
    <property type="evidence" value="ECO:0007669"/>
    <property type="project" value="TreeGrafter"/>
</dbReference>
<evidence type="ECO:0000259" key="3">
    <source>
        <dbReference type="PROSITE" id="PS50011"/>
    </source>
</evidence>
<dbReference type="RefSeq" id="XP_033586535.1">
    <property type="nucleotide sequence ID" value="XM_033737873.1"/>
</dbReference>
<proteinExistence type="predicted"/>
<keyword evidence="1" id="KW-0067">ATP-binding</keyword>
<dbReference type="GO" id="GO:0005524">
    <property type="term" value="F:ATP binding"/>
    <property type="evidence" value="ECO:0007669"/>
    <property type="project" value="UniProtKB-UniRule"/>
</dbReference>
<dbReference type="SUPFAM" id="SSF56112">
    <property type="entry name" value="Protein kinase-like (PK-like)"/>
    <property type="match status" value="1"/>
</dbReference>
<dbReference type="EMBL" id="MU001640">
    <property type="protein sequence ID" value="KAF2479965.1"/>
    <property type="molecule type" value="Genomic_DNA"/>
</dbReference>
<reference evidence="4" key="1">
    <citation type="journal article" date="2020" name="Stud. Mycol.">
        <title>101 Dothideomycetes genomes: a test case for predicting lifestyles and emergence of pathogens.</title>
        <authorList>
            <person name="Haridas S."/>
            <person name="Albert R."/>
            <person name="Binder M."/>
            <person name="Bloem J."/>
            <person name="Labutti K."/>
            <person name="Salamov A."/>
            <person name="Andreopoulos B."/>
            <person name="Baker S."/>
            <person name="Barry K."/>
            <person name="Bills G."/>
            <person name="Bluhm B."/>
            <person name="Cannon C."/>
            <person name="Castanera R."/>
            <person name="Culley D."/>
            <person name="Daum C."/>
            <person name="Ezra D."/>
            <person name="Gonzalez J."/>
            <person name="Henrissat B."/>
            <person name="Kuo A."/>
            <person name="Liang C."/>
            <person name="Lipzen A."/>
            <person name="Lutzoni F."/>
            <person name="Magnuson J."/>
            <person name="Mondo S."/>
            <person name="Nolan M."/>
            <person name="Ohm R."/>
            <person name="Pangilinan J."/>
            <person name="Park H.-J."/>
            <person name="Ramirez L."/>
            <person name="Alfaro M."/>
            <person name="Sun H."/>
            <person name="Tritt A."/>
            <person name="Yoshinaga Y."/>
            <person name="Zwiers L.-H."/>
            <person name="Turgeon B."/>
            <person name="Goodwin S."/>
            <person name="Spatafora J."/>
            <person name="Crous P."/>
            <person name="Grigoriev I."/>
        </authorList>
    </citation>
    <scope>NUCLEOTIDE SEQUENCE</scope>
    <source>
        <strain evidence="4">CBS 113389</strain>
    </source>
</reference>
<gene>
    <name evidence="4" type="ORF">BDY17DRAFT_329884</name>
</gene>
<feature type="binding site" evidence="1">
    <location>
        <position position="279"/>
    </location>
    <ligand>
        <name>ATP</name>
        <dbReference type="ChEBI" id="CHEBI:30616"/>
    </ligand>
</feature>
<evidence type="ECO:0000313" key="5">
    <source>
        <dbReference type="Proteomes" id="UP000799767"/>
    </source>
</evidence>
<dbReference type="Pfam" id="PF00069">
    <property type="entry name" value="Pkinase"/>
    <property type="match status" value="1"/>
</dbReference>
<keyword evidence="5" id="KW-1185">Reference proteome</keyword>
<dbReference type="Gene3D" id="3.30.200.20">
    <property type="entry name" value="Phosphorylase Kinase, domain 1"/>
    <property type="match status" value="1"/>
</dbReference>
<feature type="compositionally biased region" description="Basic residues" evidence="2">
    <location>
        <begin position="516"/>
        <end position="531"/>
    </location>
</feature>
<dbReference type="PANTHER" id="PTHR44167">
    <property type="entry name" value="OVARIAN-SPECIFIC SERINE/THREONINE-PROTEIN KINASE LOK-RELATED"/>
    <property type="match status" value="1"/>
</dbReference>
<keyword evidence="1" id="KW-0547">Nucleotide-binding</keyword>
<accession>A0A6A6PJ66</accession>
<sequence>MATRTAHVSKVHLCKSEASLRNGKCTNIFPAPRRPFSFCQNLTTLEVVNADNTPPTPLFSLFPMNDGARKCIEDPANAHLIHTRSDDSRTGILLDFRRASKTPGCIISFGKEGDVCVSGSRISGMQCQFILNETTHEIISRDRSAYQSTLLTNSLSSKQLLRGVPRQRVIRRPDNLTIGMGGVNGDLVKFDLAWASLDDEARFNAEQVAQDFAELPKNPRFAITRNDRDTERDRYEMRMQTPWDSTRLTHRKLKQLGQGSFGIVYQTVDLHAGDHLAVKIIRTDKTQSPETHCDTSIEIFMTLYDGSLSSLLWQGREFSNDSRLAADLLKQMLKGIIYLSEQSIVHRDIKPASILFARSPAGQYQWRLCDFGLAKFVDNEQTDVGSGHFRAPEVVSGGPQGHKVDVYSLCMTMLYVVGSAELRRLFADTTRVLLECEEFAEAVNAAPRLRPGLYHELEKRPTGQQMYMDIFGREDEGLGAGSEESAMDGVAGSSRAHIFGEPVRKADTGPRDVVRRGRVAKPGRRASLWRK</sequence>
<dbReference type="PROSITE" id="PS00107">
    <property type="entry name" value="PROTEIN_KINASE_ATP"/>
    <property type="match status" value="1"/>
</dbReference>
<dbReference type="Gene3D" id="1.10.510.10">
    <property type="entry name" value="Transferase(Phosphotransferase) domain 1"/>
    <property type="match status" value="1"/>
</dbReference>
<dbReference type="GO" id="GO:0005737">
    <property type="term" value="C:cytoplasm"/>
    <property type="evidence" value="ECO:0007669"/>
    <property type="project" value="TreeGrafter"/>
</dbReference>
<dbReference type="GO" id="GO:0004674">
    <property type="term" value="F:protein serine/threonine kinase activity"/>
    <property type="evidence" value="ECO:0007669"/>
    <property type="project" value="TreeGrafter"/>
</dbReference>
<feature type="compositionally biased region" description="Basic and acidic residues" evidence="2">
    <location>
        <begin position="502"/>
        <end position="515"/>
    </location>
</feature>
<dbReference type="AlphaFoldDB" id="A0A6A6PJ66"/>
<name>A0A6A6PJ66_9PEZI</name>
<keyword evidence="4" id="KW-0418">Kinase</keyword>
<keyword evidence="4" id="KW-0808">Transferase</keyword>